<dbReference type="EMBL" id="BMMK01000043">
    <property type="protein sequence ID" value="GGM79259.1"/>
    <property type="molecule type" value="Genomic_DNA"/>
</dbReference>
<dbReference type="RefSeq" id="WP_189061542.1">
    <property type="nucleotide sequence ID" value="NZ_BMMK01000043.1"/>
</dbReference>
<dbReference type="PANTHER" id="PTHR43422">
    <property type="entry name" value="THIAMINE THIAZOLE SYNTHASE"/>
    <property type="match status" value="1"/>
</dbReference>
<organism evidence="3 4">
    <name type="scientific">Longimycelium tulufanense</name>
    <dbReference type="NCBI Taxonomy" id="907463"/>
    <lineage>
        <taxon>Bacteria</taxon>
        <taxon>Bacillati</taxon>
        <taxon>Actinomycetota</taxon>
        <taxon>Actinomycetes</taxon>
        <taxon>Pseudonocardiales</taxon>
        <taxon>Pseudonocardiaceae</taxon>
        <taxon>Longimycelium</taxon>
    </lineage>
</organism>
<feature type="domain" description="FAD-binding" evidence="2">
    <location>
        <begin position="6"/>
        <end position="346"/>
    </location>
</feature>
<sequence>MVGGQTHAVVMGASVAGLLAASALVRHVDAVTVVERDRLPSGPQPRRGVPQACHTHLLLSSGLRSFEALVPSIWDRLREAGANRAPLSTGAVLLSSQGWLRRFPGDQFLVTCSRNLLEYVLRAEILRQDRITVAQGCLAEGLRGGNARVDAVVVRDEATGERRELEADFVVDATGRASRAGAWLDRLGYPKAREDVLDPGLAYVTRVFRAPPGAATSFPVVNVMADPSSGEPGRAVTLAPIEHGRWMVTLGGTRGAEPPTTEDGFARFARTAVRHPIVADLIEHAEPLGPVRSSRSTVNRRYRFDRLPRWPANLVVMGDALAAFNPVYGQGMTVAARAALVLNAGLSHDGLGANAAHRIQRVIGRATDDAWNLACGQDMWFPGALERRPSQWARLQQRYIDRVMKTATSEPDVAEIVFDVFSLSRPVTAFANPKVALAALRGPGQPPLDEPPLTPEEWSRVVSGPEDSVVPKERR</sequence>
<dbReference type="InterPro" id="IPR036188">
    <property type="entry name" value="FAD/NAD-bd_sf"/>
</dbReference>
<reference evidence="3" key="2">
    <citation type="submission" date="2020-09" db="EMBL/GenBank/DDBJ databases">
        <authorList>
            <person name="Sun Q."/>
            <person name="Zhou Y."/>
        </authorList>
    </citation>
    <scope>NUCLEOTIDE SEQUENCE</scope>
    <source>
        <strain evidence="3">CGMCC 4.5737</strain>
    </source>
</reference>
<accession>A0A8J3CI54</accession>
<feature type="region of interest" description="Disordered" evidence="1">
    <location>
        <begin position="442"/>
        <end position="475"/>
    </location>
</feature>
<gene>
    <name evidence="3" type="ORF">GCM10012275_57310</name>
</gene>
<name>A0A8J3CI54_9PSEU</name>
<dbReference type="GO" id="GO:0071949">
    <property type="term" value="F:FAD binding"/>
    <property type="evidence" value="ECO:0007669"/>
    <property type="project" value="InterPro"/>
</dbReference>
<dbReference type="InterPro" id="IPR002938">
    <property type="entry name" value="FAD-bd"/>
</dbReference>
<keyword evidence="4" id="KW-1185">Reference proteome</keyword>
<proteinExistence type="predicted"/>
<dbReference type="SUPFAM" id="SSF51905">
    <property type="entry name" value="FAD/NAD(P)-binding domain"/>
    <property type="match status" value="1"/>
</dbReference>
<dbReference type="AlphaFoldDB" id="A0A8J3CI54"/>
<comment type="caution">
    <text evidence="3">The sequence shown here is derived from an EMBL/GenBank/DDBJ whole genome shotgun (WGS) entry which is preliminary data.</text>
</comment>
<evidence type="ECO:0000313" key="4">
    <source>
        <dbReference type="Proteomes" id="UP000637578"/>
    </source>
</evidence>
<dbReference type="Gene3D" id="3.50.50.60">
    <property type="entry name" value="FAD/NAD(P)-binding domain"/>
    <property type="match status" value="1"/>
</dbReference>
<evidence type="ECO:0000313" key="3">
    <source>
        <dbReference type="EMBL" id="GGM79259.1"/>
    </source>
</evidence>
<dbReference type="Pfam" id="PF01494">
    <property type="entry name" value="FAD_binding_3"/>
    <property type="match status" value="1"/>
</dbReference>
<dbReference type="PANTHER" id="PTHR43422:SF3">
    <property type="entry name" value="THIAMINE THIAZOLE SYNTHASE"/>
    <property type="match status" value="1"/>
</dbReference>
<reference evidence="3" key="1">
    <citation type="journal article" date="2014" name="Int. J. Syst. Evol. Microbiol.">
        <title>Complete genome sequence of Corynebacterium casei LMG S-19264T (=DSM 44701T), isolated from a smear-ripened cheese.</title>
        <authorList>
            <consortium name="US DOE Joint Genome Institute (JGI-PGF)"/>
            <person name="Walter F."/>
            <person name="Albersmeier A."/>
            <person name="Kalinowski J."/>
            <person name="Ruckert C."/>
        </authorList>
    </citation>
    <scope>NUCLEOTIDE SEQUENCE</scope>
    <source>
        <strain evidence="3">CGMCC 4.5737</strain>
    </source>
</reference>
<feature type="compositionally biased region" description="Pro residues" evidence="1">
    <location>
        <begin position="444"/>
        <end position="454"/>
    </location>
</feature>
<evidence type="ECO:0000259" key="2">
    <source>
        <dbReference type="Pfam" id="PF01494"/>
    </source>
</evidence>
<dbReference type="Proteomes" id="UP000637578">
    <property type="component" value="Unassembled WGS sequence"/>
</dbReference>
<evidence type="ECO:0000256" key="1">
    <source>
        <dbReference type="SAM" id="MobiDB-lite"/>
    </source>
</evidence>
<protein>
    <recommendedName>
        <fullName evidence="2">FAD-binding domain-containing protein</fullName>
    </recommendedName>
</protein>